<evidence type="ECO:0000259" key="13">
    <source>
        <dbReference type="Pfam" id="PF08704"/>
    </source>
</evidence>
<organism evidence="14 15">
    <name type="scientific">Candida oxycetoniae</name>
    <dbReference type="NCBI Taxonomy" id="497107"/>
    <lineage>
        <taxon>Eukaryota</taxon>
        <taxon>Fungi</taxon>
        <taxon>Dikarya</taxon>
        <taxon>Ascomycota</taxon>
        <taxon>Saccharomycotina</taxon>
        <taxon>Pichiomycetes</taxon>
        <taxon>Debaryomycetaceae</taxon>
        <taxon>Candida/Lodderomyces clade</taxon>
        <taxon>Candida</taxon>
    </lineage>
</organism>
<comment type="caution">
    <text evidence="14">The sequence shown here is derived from an EMBL/GenBank/DDBJ whole genome shotgun (WGS) entry which is preliminary data.</text>
</comment>
<dbReference type="GO" id="GO:0160107">
    <property type="term" value="F:tRNA (adenine(58)-N1)-methyltransferase activity"/>
    <property type="evidence" value="ECO:0007669"/>
    <property type="project" value="UniProtKB-EC"/>
</dbReference>
<dbReference type="Proteomes" id="UP001202479">
    <property type="component" value="Unassembled WGS sequence"/>
</dbReference>
<comment type="catalytic activity">
    <reaction evidence="11">
        <text>adenosine(58) in tRNA + S-adenosyl-L-methionine = N(1)-methyladenosine(58) in tRNA + S-adenosyl-L-homocysteine + H(+)</text>
        <dbReference type="Rhea" id="RHEA:43152"/>
        <dbReference type="Rhea" id="RHEA-COMP:10365"/>
        <dbReference type="Rhea" id="RHEA-COMP:10366"/>
        <dbReference type="ChEBI" id="CHEBI:15378"/>
        <dbReference type="ChEBI" id="CHEBI:57856"/>
        <dbReference type="ChEBI" id="CHEBI:59789"/>
        <dbReference type="ChEBI" id="CHEBI:74411"/>
        <dbReference type="ChEBI" id="CHEBI:74491"/>
        <dbReference type="EC" id="2.1.1.220"/>
    </reaction>
</comment>
<keyword evidence="7 11" id="KW-0819">tRNA processing</keyword>
<dbReference type="PANTHER" id="PTHR12133">
    <property type="entry name" value="TRNA (ADENINE(58)-N(1))-METHYLTRANSFERASE"/>
    <property type="match status" value="1"/>
</dbReference>
<keyword evidence="6 11" id="KW-0949">S-adenosyl-L-methionine</keyword>
<evidence type="ECO:0000256" key="10">
    <source>
        <dbReference type="ARBA" id="ARBA00063447"/>
    </source>
</evidence>
<dbReference type="PIRSF" id="PIRSF017269">
    <property type="entry name" value="GCD14"/>
    <property type="match status" value="1"/>
</dbReference>
<dbReference type="InterPro" id="IPR049470">
    <property type="entry name" value="TRM61_C"/>
</dbReference>
<evidence type="ECO:0000313" key="15">
    <source>
        <dbReference type="Proteomes" id="UP001202479"/>
    </source>
</evidence>
<dbReference type="GO" id="GO:0030488">
    <property type="term" value="P:tRNA methylation"/>
    <property type="evidence" value="ECO:0007669"/>
    <property type="project" value="InterPro"/>
</dbReference>
<dbReference type="InterPro" id="IPR029063">
    <property type="entry name" value="SAM-dependent_MTases_sf"/>
</dbReference>
<dbReference type="RefSeq" id="XP_049182660.1">
    <property type="nucleotide sequence ID" value="XM_049323241.1"/>
</dbReference>
<comment type="function">
    <text evidence="9 11">Catalytic subunit of tRNA (adenine-N(1)-)-methyltransferase, which catalyzes the formation of N(1)-methyladenine at position 58 (m1A58) in initiator methionyl-tRNA.</text>
</comment>
<dbReference type="AlphaFoldDB" id="A0AAI9T2E3"/>
<comment type="subcellular location">
    <subcellularLocation>
        <location evidence="1 11">Nucleus</location>
    </subcellularLocation>
</comment>
<reference evidence="14" key="1">
    <citation type="journal article" date="2022" name="DNA Res.">
        <title>Genome analysis of five recently described species of the CUG-Ser clade uncovers Candida theae as a new hybrid lineage with pathogenic potential in the Candida parapsilosis species complex.</title>
        <authorList>
            <person name="Mixao V."/>
            <person name="Del Olmo V."/>
            <person name="Hegedusova E."/>
            <person name="Saus E."/>
            <person name="Pryszcz L."/>
            <person name="Cillingova A."/>
            <person name="Nosek J."/>
            <person name="Gabaldon T."/>
        </authorList>
    </citation>
    <scope>NUCLEOTIDE SEQUENCE</scope>
    <source>
        <strain evidence="14">CBS 10844</strain>
    </source>
</reference>
<dbReference type="InterPro" id="IPR014816">
    <property type="entry name" value="tRNA_MeTrfase_Gcd14"/>
</dbReference>
<feature type="domain" description="tRNA (adenine(58)-N(1))-methyltransferase catalytic subunit TRM61 C-terminal" evidence="13">
    <location>
        <begin position="64"/>
        <end position="328"/>
    </location>
</feature>
<feature type="binding site" evidence="12">
    <location>
        <position position="135"/>
    </location>
    <ligand>
        <name>S-adenosyl-L-methionine</name>
        <dbReference type="ChEBI" id="CHEBI:59789"/>
    </ligand>
</feature>
<name>A0AAI9T2E3_9ASCO</name>
<dbReference type="Gene3D" id="3.40.50.150">
    <property type="entry name" value="Vaccinia Virus protein VP39"/>
    <property type="match status" value="1"/>
</dbReference>
<feature type="binding site" evidence="12">
    <location>
        <position position="183"/>
    </location>
    <ligand>
        <name>S-adenosyl-L-methionine</name>
        <dbReference type="ChEBI" id="CHEBI:59789"/>
    </ligand>
</feature>
<dbReference type="FunFam" id="3.10.330.20:FF:000002">
    <property type="entry name" value="tRNA (adenine(58)-N(1))-methyltransferase catalytic subunit TRMT61A"/>
    <property type="match status" value="1"/>
</dbReference>
<evidence type="ECO:0000256" key="8">
    <source>
        <dbReference type="ARBA" id="ARBA00023242"/>
    </source>
</evidence>
<evidence type="ECO:0000256" key="12">
    <source>
        <dbReference type="PIRSR" id="PIRSR017269-1"/>
    </source>
</evidence>
<evidence type="ECO:0000313" key="14">
    <source>
        <dbReference type="EMBL" id="KAI3406915.1"/>
    </source>
</evidence>
<dbReference type="PANTHER" id="PTHR12133:SF2">
    <property type="entry name" value="TRNA (ADENINE(58)-N(1))-METHYLTRANSFERASE CATALYTIC SUBUNIT TRMT61A"/>
    <property type="match status" value="1"/>
</dbReference>
<evidence type="ECO:0000256" key="11">
    <source>
        <dbReference type="PIRNR" id="PIRNR017269"/>
    </source>
</evidence>
<evidence type="ECO:0000256" key="7">
    <source>
        <dbReference type="ARBA" id="ARBA00022694"/>
    </source>
</evidence>
<protein>
    <recommendedName>
        <fullName evidence="3 11">tRNA (adenine(58)-N(1))-methyltransferase catalytic subunit TRM61</fullName>
        <ecNumber evidence="2 11">2.1.1.220</ecNumber>
    </recommendedName>
</protein>
<keyword evidence="15" id="KW-1185">Reference proteome</keyword>
<evidence type="ECO:0000256" key="9">
    <source>
        <dbReference type="ARBA" id="ARBA00054081"/>
    </source>
</evidence>
<proteinExistence type="inferred from homology"/>
<evidence type="ECO:0000256" key="1">
    <source>
        <dbReference type="ARBA" id="ARBA00004123"/>
    </source>
</evidence>
<gene>
    <name evidence="14" type="ORF">KGF56_000207</name>
</gene>
<dbReference type="GO" id="GO:0031515">
    <property type="term" value="C:tRNA (m1A) methyltransferase complex"/>
    <property type="evidence" value="ECO:0007669"/>
    <property type="project" value="UniProtKB-UniRule"/>
</dbReference>
<evidence type="ECO:0000256" key="6">
    <source>
        <dbReference type="ARBA" id="ARBA00022691"/>
    </source>
</evidence>
<comment type="similarity">
    <text evidence="11">Belongs to the class I-like SAM-binding methyltransferase superfamily. TRM61 family.</text>
</comment>
<dbReference type="SUPFAM" id="SSF53335">
    <property type="entry name" value="S-adenosyl-L-methionine-dependent methyltransferases"/>
    <property type="match status" value="1"/>
</dbReference>
<keyword evidence="8 11" id="KW-0539">Nucleus</keyword>
<evidence type="ECO:0000256" key="2">
    <source>
        <dbReference type="ARBA" id="ARBA00012796"/>
    </source>
</evidence>
<feature type="binding site" evidence="12">
    <location>
        <position position="162"/>
    </location>
    <ligand>
        <name>S-adenosyl-L-methionine</name>
        <dbReference type="ChEBI" id="CHEBI:59789"/>
    </ligand>
</feature>
<dbReference type="Pfam" id="PF08704">
    <property type="entry name" value="GCD14"/>
    <property type="match status" value="1"/>
</dbReference>
<sequence length="331" mass="37495">MSFFEYKTHIEKGDLVLAFINRTTIKPIYIKTGEILQTKYGHYLHDSMIGMPYGSQMSGAKGYGFIYLLFPTPEMWTLSLPHRTQIVYTPDSSYILQRLNVKPGSRVIEAGTGSASFTHAFARTVGLSGHVFTYEFHENRYIEAKKELELHGLVNTTIAYRDVCNDGLDIENLDIQGDVVFLDLPSPWSAIPHLNSVISSKKRVGICCFSPCIEQVTKTITALEENGWLNIEMVEVGALRWEARKRMKRSVSSAISRIKDIQERKKQGIESFKNGEKPQKLAKVDDEGFLSAKKSARVKEGDDGYEWLDVTKPESEIKSHTSYLTFAHKLN</sequence>
<dbReference type="PROSITE" id="PS51620">
    <property type="entry name" value="SAM_TRM61"/>
    <property type="match status" value="1"/>
</dbReference>
<keyword evidence="5 11" id="KW-0808">Transferase</keyword>
<keyword evidence="4 11" id="KW-0489">Methyltransferase</keyword>
<dbReference type="GeneID" id="73377824"/>
<evidence type="ECO:0000256" key="4">
    <source>
        <dbReference type="ARBA" id="ARBA00022603"/>
    </source>
</evidence>
<dbReference type="Gene3D" id="3.10.330.20">
    <property type="match status" value="1"/>
</dbReference>
<dbReference type="EC" id="2.1.1.220" evidence="2 11"/>
<comment type="subunit">
    <text evidence="10">Heterotetramer; composed of two copies of TRM6 and two copies of TRM61.</text>
</comment>
<evidence type="ECO:0000256" key="5">
    <source>
        <dbReference type="ARBA" id="ARBA00022679"/>
    </source>
</evidence>
<evidence type="ECO:0000256" key="3">
    <source>
        <dbReference type="ARBA" id="ARBA00015963"/>
    </source>
</evidence>
<dbReference type="GO" id="GO:0005634">
    <property type="term" value="C:nucleus"/>
    <property type="evidence" value="ECO:0007669"/>
    <property type="project" value="UniProtKB-SubCell"/>
</dbReference>
<dbReference type="EMBL" id="JAHUZD010000019">
    <property type="protein sequence ID" value="KAI3406915.1"/>
    <property type="molecule type" value="Genomic_DNA"/>
</dbReference>
<accession>A0AAI9T2E3</accession>